<protein>
    <recommendedName>
        <fullName evidence="2">Immunoglobulin domain-containing protein</fullName>
    </recommendedName>
</protein>
<reference evidence="4" key="1">
    <citation type="journal article" date="2019" name="Int. J. Syst. Evol. Microbiol.">
        <title>The Global Catalogue of Microorganisms (GCM) 10K type strain sequencing project: providing services to taxonomists for standard genome sequencing and annotation.</title>
        <authorList>
            <consortium name="The Broad Institute Genomics Platform"/>
            <consortium name="The Broad Institute Genome Sequencing Center for Infectious Disease"/>
            <person name="Wu L."/>
            <person name="Ma J."/>
        </authorList>
    </citation>
    <scope>NUCLEOTIDE SEQUENCE [LARGE SCALE GENOMIC DNA]</scope>
    <source>
        <strain evidence="4">JCM 17217</strain>
    </source>
</reference>
<evidence type="ECO:0000259" key="2">
    <source>
        <dbReference type="SMART" id="SM00409"/>
    </source>
</evidence>
<evidence type="ECO:0000313" key="4">
    <source>
        <dbReference type="Proteomes" id="UP001501556"/>
    </source>
</evidence>
<dbReference type="NCBIfam" id="TIGR04183">
    <property type="entry name" value="Por_Secre_tail"/>
    <property type="match status" value="1"/>
</dbReference>
<gene>
    <name evidence="3" type="ORF">GCM10022407_21280</name>
</gene>
<proteinExistence type="predicted"/>
<feature type="chain" id="PRO_5047244957" description="Immunoglobulin domain-containing protein" evidence="1">
    <location>
        <begin position="32"/>
        <end position="1873"/>
    </location>
</feature>
<dbReference type="SMART" id="SM00409">
    <property type="entry name" value="IG"/>
    <property type="match status" value="2"/>
</dbReference>
<dbReference type="CDD" id="cd00102">
    <property type="entry name" value="IPT"/>
    <property type="match status" value="1"/>
</dbReference>
<dbReference type="EMBL" id="BAABDI010000013">
    <property type="protein sequence ID" value="GAA3975479.1"/>
    <property type="molecule type" value="Genomic_DNA"/>
</dbReference>
<feature type="domain" description="Immunoglobulin" evidence="2">
    <location>
        <begin position="877"/>
        <end position="955"/>
    </location>
</feature>
<comment type="caution">
    <text evidence="3">The sequence shown here is derived from an EMBL/GenBank/DDBJ whole genome shotgun (WGS) entry which is preliminary data.</text>
</comment>
<accession>A0ABP7Q305</accession>
<dbReference type="InterPro" id="IPR014756">
    <property type="entry name" value="Ig_E-set"/>
</dbReference>
<sequence>MDFLRMTRHLRLGLGLLLAAAGAILSPTLHAQTAPAFDRVEYFLDSDPGFGLGTAVTLPATPGTNLAALPFSLSLAAVTPGFHSLGIRSRAGANNWSQTQRQILYKEPATSTAAAPGLAGAEYFIDTDPGYGAGTVIAITGGGTNAAGVAFTASLGSVAPGFHSLSVRSRDANGGWSQTYRQIFYVEPVATNAPPANLAAVEYFVDIDPGYGLGSSAAITGGGTNATGVAFSVGLGSLAVGFHTLYYRVRDVAGKYSQTQNRAFYVDDPTVAAIPNLNKAEYYFDTDPGYGLGANVPIPTPATNLTNLNLLADASALTDGQHRLFVRVRDASGRWSQVLSRAFAKSGCNNSPNFAAGQPAASYTGSGITATAVEQMYNGSAVTGGSSTFFNNFHAQVDLGATTLRTISEVQYALQNVNGTAVNYTVFVETSANLSTWSVVDTYAATLSANQTAPINVTRTLATVQNNVRGIRLRMTLPTVAQGIRLTNAGVFFFPVTCPVPVISGFTPASGPAGTVVTVTGTNLDGATAVTFNGTAAGAITNNTVNGFTVAAPAGGTDGQICVTTPGGTACSAASYLYPQAIATGTISPGTYCTGSTITVPFSTNTSLYGAGNAFNFQLSDASGVFAANAPLLGTLQSISANGGVLTGILPQATPAGSGYRVRVVASNPATTGTDNGVNLTINTTPVSQATGPASVANGAAIALGVTPIYTGATYAWSGPGGFTSTLQSPTTSTTTAGVARYNLTVTLGTCTSSSFVDVNVLTSTDPILALTTFSGSLCLGAARSISFAVSGNPFPAGNTITAQLSDASGSFAAPVAIGSTSFSGQGNGSLTATIPGTTPLGSGYRIRLVGSNPGTIVSNDNGSNIILNAVPTVAVTSNSPVAQGGTIVLNGGPAVAGNGYSWTAQYTAGGSATVGSTQNLSLTNATPAQSGNYTLTITNAAGCTASATVAVSVTPTVPVTTLALTAFAGPLCAGSSFTVSYTAGGPSFGTGNTISAVLSDAGGSFVASTVIGTVSTTAATAGSFSVTLPAGTVAGSGYRIRLESSSPVIISNDNGSNLTITNLSTASAGSNSPVTAGSSISLTATGISGATYAWTGPNGYTATGPNQSIGSATAANAGPYSVLISLNGCSTTVSTTVVVNAAPTVASIQTSAITGSYCAGTPISVPFTASNFTAGNVFTAQLSNASGSFGSPVSIGTLTGVSTGNIAGLLPAGTAAGTGYRIRVVGSQPTTIGADNGSNLTITAAGVFTWLGTVSTNWYTAANWSCNQVPDSTSTTLIPAGMGNYPALSTAAVIIRNLTVTSGATVSTSGNLRLKGNLLNNGTLNTASASLFCAGTTAQTLGGSGPLRFLNLTVANPAGVTLQAPLGLRRVLRLAIGNLASNGNLTLESDASGTAMVLNPAGGGLVTGAATAQRYVSPALNAGLGYRHFASPVAGATVADLRGPGFPAPVVNPAYNTAPDPFVVTPFPTVFTYGEQRLTTTGNSTFDFGWQSPALGDPLAAGQGYTVNLAPATLSLTGTLRTGNQPVTLTRGATANSGWQLLGNPYPAPLNWDNLARPTGMNNALYTFQSSGQYAGSYVSYVNNVGPAGANLVASGQAFFGRVGLPATVTLTFTDAARETVYSSPVQNRGTAETRPLLELELKAPTAGTLPDVLYVYQEAGATAAFDSYYDALKVILNGGQQPTLYQQAGPESLSIQGLPVGNQSQALPLGVNAPTAGTFTFTPQRLDNFPPATTLFLEDRQTGTWHNLRTGAYTATLAQGLSTARFVLHLNAQGPLATTNARLFAEVQVYPNPVPNAAVAHVIVAGQAPALAQAQLTLLNSLGQRVYAAAHPTAQAGSVRFDVPTTGLAAGVYTVRVTTATGTITRKIMLN</sequence>
<feature type="domain" description="Immunoglobulin" evidence="2">
    <location>
        <begin position="1070"/>
        <end position="1141"/>
    </location>
</feature>
<name>A0ABP7Q305_9BACT</name>
<evidence type="ECO:0000256" key="1">
    <source>
        <dbReference type="SAM" id="SignalP"/>
    </source>
</evidence>
<dbReference type="InterPro" id="IPR013783">
    <property type="entry name" value="Ig-like_fold"/>
</dbReference>
<dbReference type="Proteomes" id="UP001501556">
    <property type="component" value="Unassembled WGS sequence"/>
</dbReference>
<dbReference type="InterPro" id="IPR026444">
    <property type="entry name" value="Secre_tail"/>
</dbReference>
<keyword evidence="1" id="KW-0732">Signal</keyword>
<evidence type="ECO:0000313" key="3">
    <source>
        <dbReference type="EMBL" id="GAA3975479.1"/>
    </source>
</evidence>
<dbReference type="InterPro" id="IPR003599">
    <property type="entry name" value="Ig_sub"/>
</dbReference>
<feature type="signal peptide" evidence="1">
    <location>
        <begin position="1"/>
        <end position="31"/>
    </location>
</feature>
<dbReference type="Gene3D" id="2.60.40.10">
    <property type="entry name" value="Immunoglobulins"/>
    <property type="match status" value="3"/>
</dbReference>
<keyword evidence="4" id="KW-1185">Reference proteome</keyword>
<dbReference type="SUPFAM" id="SSF81296">
    <property type="entry name" value="E set domains"/>
    <property type="match status" value="1"/>
</dbReference>
<organism evidence="3 4">
    <name type="scientific">Hymenobacter antarcticus</name>
    <dbReference type="NCBI Taxonomy" id="486270"/>
    <lineage>
        <taxon>Bacteria</taxon>
        <taxon>Pseudomonadati</taxon>
        <taxon>Bacteroidota</taxon>
        <taxon>Cytophagia</taxon>
        <taxon>Cytophagales</taxon>
        <taxon>Hymenobacteraceae</taxon>
        <taxon>Hymenobacter</taxon>
    </lineage>
</organism>